<dbReference type="GO" id="GO:0005737">
    <property type="term" value="C:cytoplasm"/>
    <property type="evidence" value="ECO:0007669"/>
    <property type="project" value="TreeGrafter"/>
</dbReference>
<evidence type="ECO:0000256" key="5">
    <source>
        <dbReference type="ARBA" id="ARBA00023136"/>
    </source>
</evidence>
<proteinExistence type="inferred from homology"/>
<protein>
    <submittedName>
        <fullName evidence="7">Uncharacterized protein</fullName>
    </submittedName>
</protein>
<keyword evidence="4 6" id="KW-1133">Transmembrane helix</keyword>
<dbReference type="GO" id="GO:0016020">
    <property type="term" value="C:membrane"/>
    <property type="evidence" value="ECO:0007669"/>
    <property type="project" value="UniProtKB-SubCell"/>
</dbReference>
<evidence type="ECO:0000256" key="6">
    <source>
        <dbReference type="RuleBase" id="RU363053"/>
    </source>
</evidence>
<keyword evidence="5 6" id="KW-0472">Membrane</keyword>
<dbReference type="EMBL" id="KQ965735">
    <property type="protein sequence ID" value="KXS20560.1"/>
    <property type="molecule type" value="Genomic_DNA"/>
</dbReference>
<dbReference type="PANTHER" id="PTHR11266:SF17">
    <property type="entry name" value="PROTEIN MPV17"/>
    <property type="match status" value="1"/>
</dbReference>
<gene>
    <name evidence="7" type="ORF">M427DRAFT_378288</name>
</gene>
<comment type="subcellular location">
    <subcellularLocation>
        <location evidence="1">Membrane</location>
        <topology evidence="1">Multi-pass membrane protein</topology>
    </subcellularLocation>
</comment>
<comment type="similarity">
    <text evidence="2 6">Belongs to the peroxisomal membrane protein PXMP2/4 family.</text>
</comment>
<evidence type="ECO:0000256" key="4">
    <source>
        <dbReference type="ARBA" id="ARBA00022989"/>
    </source>
</evidence>
<dbReference type="OMA" id="FWNAYLR"/>
<evidence type="ECO:0000256" key="2">
    <source>
        <dbReference type="ARBA" id="ARBA00006824"/>
    </source>
</evidence>
<dbReference type="AlphaFoldDB" id="A0A139AUZ8"/>
<evidence type="ECO:0000256" key="3">
    <source>
        <dbReference type="ARBA" id="ARBA00022692"/>
    </source>
</evidence>
<reference evidence="7 8" key="1">
    <citation type="journal article" date="2015" name="Genome Biol. Evol.">
        <title>Phylogenomic analyses indicate that early fungi evolved digesting cell walls of algal ancestors of land plants.</title>
        <authorList>
            <person name="Chang Y."/>
            <person name="Wang S."/>
            <person name="Sekimoto S."/>
            <person name="Aerts A.L."/>
            <person name="Choi C."/>
            <person name="Clum A."/>
            <person name="LaButti K.M."/>
            <person name="Lindquist E.A."/>
            <person name="Yee Ngan C."/>
            <person name="Ohm R.A."/>
            <person name="Salamov A.A."/>
            <person name="Grigoriev I.V."/>
            <person name="Spatafora J.W."/>
            <person name="Berbee M.L."/>
        </authorList>
    </citation>
    <scope>NUCLEOTIDE SEQUENCE [LARGE SCALE GENOMIC DNA]</scope>
    <source>
        <strain evidence="7 8">JEL478</strain>
    </source>
</reference>
<accession>A0A139AUZ8</accession>
<dbReference type="Proteomes" id="UP000070544">
    <property type="component" value="Unassembled WGS sequence"/>
</dbReference>
<name>A0A139AUZ8_GONPJ</name>
<dbReference type="OrthoDB" id="430207at2759"/>
<evidence type="ECO:0000313" key="8">
    <source>
        <dbReference type="Proteomes" id="UP000070544"/>
    </source>
</evidence>
<keyword evidence="8" id="KW-1185">Reference proteome</keyword>
<dbReference type="PANTHER" id="PTHR11266">
    <property type="entry name" value="PEROXISOMAL MEMBRANE PROTEIN 2, PXMP2 MPV17"/>
    <property type="match status" value="1"/>
</dbReference>
<keyword evidence="3 6" id="KW-0812">Transmembrane</keyword>
<feature type="transmembrane region" description="Helical" evidence="6">
    <location>
        <begin position="74"/>
        <end position="94"/>
    </location>
</feature>
<organism evidence="7 8">
    <name type="scientific">Gonapodya prolifera (strain JEL478)</name>
    <name type="common">Monoblepharis prolifera</name>
    <dbReference type="NCBI Taxonomy" id="1344416"/>
    <lineage>
        <taxon>Eukaryota</taxon>
        <taxon>Fungi</taxon>
        <taxon>Fungi incertae sedis</taxon>
        <taxon>Chytridiomycota</taxon>
        <taxon>Chytridiomycota incertae sedis</taxon>
        <taxon>Monoblepharidomycetes</taxon>
        <taxon>Monoblepharidales</taxon>
        <taxon>Gonapodyaceae</taxon>
        <taxon>Gonapodya</taxon>
    </lineage>
</organism>
<feature type="transmembrane region" description="Helical" evidence="6">
    <location>
        <begin position="32"/>
        <end position="53"/>
    </location>
</feature>
<feature type="transmembrane region" description="Helical" evidence="6">
    <location>
        <begin position="153"/>
        <end position="170"/>
    </location>
</feature>
<dbReference type="Pfam" id="PF04117">
    <property type="entry name" value="Mpv17_PMP22"/>
    <property type="match status" value="1"/>
</dbReference>
<dbReference type="STRING" id="1344416.A0A139AUZ8"/>
<evidence type="ECO:0000313" key="7">
    <source>
        <dbReference type="EMBL" id="KXS20560.1"/>
    </source>
</evidence>
<dbReference type="InterPro" id="IPR007248">
    <property type="entry name" value="Mpv17_PMP22"/>
</dbReference>
<sequence>MNFTSSADTERFSTLREAWGLIVNSGIDWSRVGVMVGFGFFFAGPAYTFWYKLLDHKATALLARTTSSSRARTAAWWAAWGAWAVSCGKTVADLTVFDPIYLPLFFMSTNLVSGCSFDEAGKRLRKDFAGTYVVDVAIWAPVQLFNFRFIPLLYQPLLVNGVNVFWNAYLR</sequence>
<evidence type="ECO:0000256" key="1">
    <source>
        <dbReference type="ARBA" id="ARBA00004141"/>
    </source>
</evidence>